<dbReference type="AlphaFoldDB" id="A0A699Z0L9"/>
<evidence type="ECO:0000313" key="2">
    <source>
        <dbReference type="EMBL" id="GFH12554.1"/>
    </source>
</evidence>
<name>A0A699Z0L9_HAELA</name>
<keyword evidence="3" id="KW-1185">Reference proteome</keyword>
<keyword evidence="1" id="KW-1133">Transmembrane helix</keyword>
<comment type="caution">
    <text evidence="2">The sequence shown here is derived from an EMBL/GenBank/DDBJ whole genome shotgun (WGS) entry which is preliminary data.</text>
</comment>
<accession>A0A699Z0L9</accession>
<dbReference type="EMBL" id="BLLF01000515">
    <property type="protein sequence ID" value="GFH12554.1"/>
    <property type="molecule type" value="Genomic_DNA"/>
</dbReference>
<protein>
    <submittedName>
        <fullName evidence="2">Uncharacterized protein</fullName>
    </submittedName>
</protein>
<organism evidence="2 3">
    <name type="scientific">Haematococcus lacustris</name>
    <name type="common">Green alga</name>
    <name type="synonym">Haematococcus pluvialis</name>
    <dbReference type="NCBI Taxonomy" id="44745"/>
    <lineage>
        <taxon>Eukaryota</taxon>
        <taxon>Viridiplantae</taxon>
        <taxon>Chlorophyta</taxon>
        <taxon>core chlorophytes</taxon>
        <taxon>Chlorophyceae</taxon>
        <taxon>CS clade</taxon>
        <taxon>Chlamydomonadales</taxon>
        <taxon>Haematococcaceae</taxon>
        <taxon>Haematococcus</taxon>
    </lineage>
</organism>
<evidence type="ECO:0000313" key="3">
    <source>
        <dbReference type="Proteomes" id="UP000485058"/>
    </source>
</evidence>
<keyword evidence="1" id="KW-0812">Transmembrane</keyword>
<dbReference type="Proteomes" id="UP000485058">
    <property type="component" value="Unassembled WGS sequence"/>
</dbReference>
<reference evidence="2 3" key="1">
    <citation type="submission" date="2020-02" db="EMBL/GenBank/DDBJ databases">
        <title>Draft genome sequence of Haematococcus lacustris strain NIES-144.</title>
        <authorList>
            <person name="Morimoto D."/>
            <person name="Nakagawa S."/>
            <person name="Yoshida T."/>
            <person name="Sawayama S."/>
        </authorList>
    </citation>
    <scope>NUCLEOTIDE SEQUENCE [LARGE SCALE GENOMIC DNA]</scope>
    <source>
        <strain evidence="2 3">NIES-144</strain>
    </source>
</reference>
<evidence type="ECO:0000256" key="1">
    <source>
        <dbReference type="SAM" id="Phobius"/>
    </source>
</evidence>
<keyword evidence="1" id="KW-0472">Membrane</keyword>
<sequence length="98" mass="11368">MAGIKPQLDEMSQVTNYTVSLQRYRQSADTVLANWPDMWAELSKAKSFRRPLLFLIPAILICNVLAYFLFFSMQRSQLRHSSDMLPSDEADCNKRFCT</sequence>
<proteinExistence type="predicted"/>
<gene>
    <name evidence="2" type="ORF">HaLaN_08266</name>
</gene>
<feature type="transmembrane region" description="Helical" evidence="1">
    <location>
        <begin position="52"/>
        <end position="71"/>
    </location>
</feature>